<protein>
    <submittedName>
        <fullName evidence="3">Flagellar basal-body rod modification protein FlgD</fullName>
    </submittedName>
</protein>
<dbReference type="STRING" id="407036.SAMN05216243_0511"/>
<evidence type="ECO:0000313" key="3">
    <source>
        <dbReference type="EMBL" id="SDJ72359.1"/>
    </source>
</evidence>
<evidence type="ECO:0000256" key="1">
    <source>
        <dbReference type="ARBA" id="ARBA00010577"/>
    </source>
</evidence>
<dbReference type="Pfam" id="PF03963">
    <property type="entry name" value="FlgD"/>
    <property type="match status" value="1"/>
</dbReference>
<keyword evidence="3" id="KW-0282">Flagellum</keyword>
<sequence>MKKVTKIDASYYLNQQPRGTTNSNLGKDEFLKILMAQLQNQDPLNPMEDKEFITQMASFSSLEQMTNMSSSMDKMVQAQNISPVLQHSNLIGKEVTYNKYDEDTGKIIDTPVSEVKAVSQYNGKAVLEFANGEKAYVDAVLKVSSPSSE</sequence>
<dbReference type="AlphaFoldDB" id="A0A1G8W270"/>
<keyword evidence="4" id="KW-1185">Reference proteome</keyword>
<accession>A0A1G8W270</accession>
<keyword evidence="3" id="KW-0966">Cell projection</keyword>
<proteinExistence type="inferred from homology"/>
<dbReference type="InterPro" id="IPR005648">
    <property type="entry name" value="FlgD"/>
</dbReference>
<organism evidence="3 4">
    <name type="scientific">Sediminibacillus albus</name>
    <dbReference type="NCBI Taxonomy" id="407036"/>
    <lineage>
        <taxon>Bacteria</taxon>
        <taxon>Bacillati</taxon>
        <taxon>Bacillota</taxon>
        <taxon>Bacilli</taxon>
        <taxon>Bacillales</taxon>
        <taxon>Bacillaceae</taxon>
        <taxon>Sediminibacillus</taxon>
    </lineage>
</organism>
<dbReference type="GO" id="GO:0044781">
    <property type="term" value="P:bacterial-type flagellum organization"/>
    <property type="evidence" value="ECO:0007669"/>
    <property type="project" value="UniProtKB-KW"/>
</dbReference>
<dbReference type="NCBIfam" id="NF007197">
    <property type="entry name" value="PRK09618.1"/>
    <property type="match status" value="1"/>
</dbReference>
<dbReference type="EMBL" id="FNFL01000001">
    <property type="protein sequence ID" value="SDJ72359.1"/>
    <property type="molecule type" value="Genomic_DNA"/>
</dbReference>
<comment type="similarity">
    <text evidence="1">Belongs to the FlgD family.</text>
</comment>
<evidence type="ECO:0000256" key="2">
    <source>
        <dbReference type="ARBA" id="ARBA00022795"/>
    </source>
</evidence>
<keyword evidence="3" id="KW-0969">Cilium</keyword>
<evidence type="ECO:0000313" key="4">
    <source>
        <dbReference type="Proteomes" id="UP000198694"/>
    </source>
</evidence>
<keyword evidence="2" id="KW-1005">Bacterial flagellum biogenesis</keyword>
<gene>
    <name evidence="3" type="ORF">SAMN05216243_0511</name>
</gene>
<dbReference type="RefSeq" id="WP_342720197.1">
    <property type="nucleotide sequence ID" value="NZ_FNFL01000001.1"/>
</dbReference>
<reference evidence="3 4" key="1">
    <citation type="submission" date="2016-10" db="EMBL/GenBank/DDBJ databases">
        <authorList>
            <person name="de Groot N.N."/>
        </authorList>
    </citation>
    <scope>NUCLEOTIDE SEQUENCE [LARGE SCALE GENOMIC DNA]</scope>
    <source>
        <strain evidence="3 4">CGMCC 1.6502</strain>
    </source>
</reference>
<name>A0A1G8W270_9BACI</name>
<dbReference type="Proteomes" id="UP000198694">
    <property type="component" value="Unassembled WGS sequence"/>
</dbReference>